<sequence>MDRLHEQLARIAFNAGDELGLVLAGGYAISAHRLTERPSRDLDLATASPLPLGAITGRLADVYWAEGLHRLCCGIVATDG</sequence>
<proteinExistence type="predicted"/>
<gene>
    <name evidence="1" type="ORF">Ahu01nite_036570</name>
</gene>
<dbReference type="InterPro" id="IPR014942">
    <property type="entry name" value="AbiEii"/>
</dbReference>
<dbReference type="RefSeq" id="WP_203837708.1">
    <property type="nucleotide sequence ID" value="NZ_BAAATV010000008.1"/>
</dbReference>
<dbReference type="EMBL" id="BOMN01000041">
    <property type="protein sequence ID" value="GIE20555.1"/>
    <property type="molecule type" value="Genomic_DNA"/>
</dbReference>
<comment type="caution">
    <text evidence="1">The sequence shown here is derived from an EMBL/GenBank/DDBJ whole genome shotgun (WGS) entry which is preliminary data.</text>
</comment>
<name>A0ABQ3ZPQ3_9ACTN</name>
<evidence type="ECO:0000313" key="1">
    <source>
        <dbReference type="EMBL" id="GIE20555.1"/>
    </source>
</evidence>
<dbReference type="Pfam" id="PF08843">
    <property type="entry name" value="AbiEii"/>
    <property type="match status" value="1"/>
</dbReference>
<accession>A0ABQ3ZPQ3</accession>
<evidence type="ECO:0000313" key="2">
    <source>
        <dbReference type="Proteomes" id="UP000603200"/>
    </source>
</evidence>
<dbReference type="Proteomes" id="UP000603200">
    <property type="component" value="Unassembled WGS sequence"/>
</dbReference>
<reference evidence="1 2" key="1">
    <citation type="submission" date="2021-01" db="EMBL/GenBank/DDBJ databases">
        <title>Whole genome shotgun sequence of Actinoplanes humidus NBRC 14915.</title>
        <authorList>
            <person name="Komaki H."/>
            <person name="Tamura T."/>
        </authorList>
    </citation>
    <scope>NUCLEOTIDE SEQUENCE [LARGE SCALE GENOMIC DNA]</scope>
    <source>
        <strain evidence="1 2">NBRC 14915</strain>
    </source>
</reference>
<protein>
    <recommendedName>
        <fullName evidence="3">Nucleotidyltransferase AbiEii toxin of type IV toxin-antitoxin system</fullName>
    </recommendedName>
</protein>
<evidence type="ECO:0008006" key="3">
    <source>
        <dbReference type="Google" id="ProtNLM"/>
    </source>
</evidence>
<keyword evidence="2" id="KW-1185">Reference proteome</keyword>
<organism evidence="1 2">
    <name type="scientific">Winogradskya humida</name>
    <dbReference type="NCBI Taxonomy" id="113566"/>
    <lineage>
        <taxon>Bacteria</taxon>
        <taxon>Bacillati</taxon>
        <taxon>Actinomycetota</taxon>
        <taxon>Actinomycetes</taxon>
        <taxon>Micromonosporales</taxon>
        <taxon>Micromonosporaceae</taxon>
        <taxon>Winogradskya</taxon>
    </lineage>
</organism>